<evidence type="ECO:0000256" key="1">
    <source>
        <dbReference type="ARBA" id="ARBA00022741"/>
    </source>
</evidence>
<feature type="transmembrane region" description="Helical" evidence="4">
    <location>
        <begin position="51"/>
        <end position="69"/>
    </location>
</feature>
<dbReference type="GO" id="GO:0006298">
    <property type="term" value="P:mismatch repair"/>
    <property type="evidence" value="ECO:0007669"/>
    <property type="project" value="InterPro"/>
</dbReference>
<dbReference type="SUPFAM" id="SSF48334">
    <property type="entry name" value="DNA repair protein MutS, domain III"/>
    <property type="match status" value="1"/>
</dbReference>
<dbReference type="GO" id="GO:0005829">
    <property type="term" value="C:cytosol"/>
    <property type="evidence" value="ECO:0007669"/>
    <property type="project" value="TreeGrafter"/>
</dbReference>
<dbReference type="OrthoDB" id="1097361at2"/>
<dbReference type="Proteomes" id="UP000295197">
    <property type="component" value="Unassembled WGS sequence"/>
</dbReference>
<protein>
    <submittedName>
        <fullName evidence="6">MutS-like protein</fullName>
    </submittedName>
</protein>
<dbReference type="AlphaFoldDB" id="A0A4R3W064"/>
<evidence type="ECO:0000256" key="4">
    <source>
        <dbReference type="SAM" id="Phobius"/>
    </source>
</evidence>
<comment type="caution">
    <text evidence="6">The sequence shown here is derived from an EMBL/GenBank/DDBJ whole genome shotgun (WGS) entry which is preliminary data.</text>
</comment>
<feature type="transmembrane region" description="Helical" evidence="4">
    <location>
        <begin position="28"/>
        <end position="45"/>
    </location>
</feature>
<dbReference type="GO" id="GO:0030983">
    <property type="term" value="F:mismatched DNA binding"/>
    <property type="evidence" value="ECO:0007669"/>
    <property type="project" value="InterPro"/>
</dbReference>
<feature type="transmembrane region" description="Helical" evidence="4">
    <location>
        <begin position="237"/>
        <end position="258"/>
    </location>
</feature>
<proteinExistence type="predicted"/>
<keyword evidence="2" id="KW-0067">ATP-binding</keyword>
<dbReference type="Gene3D" id="3.40.50.300">
    <property type="entry name" value="P-loop containing nucleotide triphosphate hydrolases"/>
    <property type="match status" value="1"/>
</dbReference>
<keyword evidence="4" id="KW-0812">Transmembrane</keyword>
<name>A0A4R3W064_9SPHI</name>
<organism evidence="6 7">
    <name type="scientific">Sphingobacterium alimentarium</name>
    <dbReference type="NCBI Taxonomy" id="797292"/>
    <lineage>
        <taxon>Bacteria</taxon>
        <taxon>Pseudomonadati</taxon>
        <taxon>Bacteroidota</taxon>
        <taxon>Sphingobacteriia</taxon>
        <taxon>Sphingobacteriales</taxon>
        <taxon>Sphingobacteriaceae</taxon>
        <taxon>Sphingobacterium</taxon>
    </lineage>
</organism>
<keyword evidence="4" id="KW-1133">Transmembrane helix</keyword>
<dbReference type="PANTHER" id="PTHR11361">
    <property type="entry name" value="DNA MISMATCH REPAIR PROTEIN MUTS FAMILY MEMBER"/>
    <property type="match status" value="1"/>
</dbReference>
<dbReference type="EMBL" id="SMBZ01000001">
    <property type="protein sequence ID" value="TCV20738.1"/>
    <property type="molecule type" value="Genomic_DNA"/>
</dbReference>
<feature type="transmembrane region" description="Helical" evidence="4">
    <location>
        <begin position="212"/>
        <end position="231"/>
    </location>
</feature>
<dbReference type="PANTHER" id="PTHR11361:SF99">
    <property type="entry name" value="DNA MISMATCH REPAIR PROTEIN"/>
    <property type="match status" value="1"/>
</dbReference>
<evidence type="ECO:0000256" key="2">
    <source>
        <dbReference type="ARBA" id="ARBA00022840"/>
    </source>
</evidence>
<dbReference type="InterPro" id="IPR045076">
    <property type="entry name" value="MutS"/>
</dbReference>
<keyword evidence="7" id="KW-1185">Reference proteome</keyword>
<dbReference type="InterPro" id="IPR000432">
    <property type="entry name" value="DNA_mismatch_repair_MutS_C"/>
</dbReference>
<dbReference type="InterPro" id="IPR036187">
    <property type="entry name" value="DNA_mismatch_repair_MutS_sf"/>
</dbReference>
<keyword evidence="4" id="KW-0472">Membrane</keyword>
<dbReference type="Pfam" id="PF00488">
    <property type="entry name" value="MutS_V"/>
    <property type="match status" value="1"/>
</dbReference>
<sequence length="601" mass="67707">MKAFYEKNIQQTQQELTALDKSINANSLMRLALIIIGAIALFQIFQMNNVWILLGAVFAIVLGFAYLVLRQSKLEKLRDEKKAYLRVNENELHVEATSQNMYEDGKDFDDPKHAYISDLDIFGEKSLFAVINRAATVDGVRTLASWFQAPAQKQEILDRQHAAAELAGKREWTQLLQTKLLFNLGQKTNIKTFLKRYLEDEALNFGSSFMRLYVKIVPFIFVVGILVSLFVTPIWNYLLLLAIVHLLWAMALGGRVSYFSSRIDKIGFTLISYADAVKMVEDEKFSAPLNQRLQAALKTDNQEHLSTGFKHLGGLVDKLDARNNILVGAFLNMLMLWDFKQVLAIVDWKKNYEGNVLKAFEIIASFEALVSLATLKSNHHTWVEPAILDNPQSDRIVAEAINHPLIPTHLAVANDYNAHDHQAALITGSNMAGKSTFLRTIGINAVLAYAGAVVCAKQFALPIYSLVSYMRIKDSLNESTSTFKAELDRMKFILEKLASDPHTFVLIDEMLRGTNSVDKYLGSKAIIRKILAIDGKGIVATHDLQLASLEEEYEEKLKNFHFDIQVRDGEMLFDYKLKDGKCTIFNASLLLKGIGVDVQDV</sequence>
<dbReference type="SMART" id="SM00534">
    <property type="entry name" value="MUTSac"/>
    <property type="match status" value="1"/>
</dbReference>
<dbReference type="GO" id="GO:0005524">
    <property type="term" value="F:ATP binding"/>
    <property type="evidence" value="ECO:0007669"/>
    <property type="project" value="UniProtKB-KW"/>
</dbReference>
<keyword evidence="1" id="KW-0547">Nucleotide-binding</keyword>
<feature type="domain" description="DNA mismatch repair proteins mutS family" evidence="5">
    <location>
        <begin position="421"/>
        <end position="592"/>
    </location>
</feature>
<dbReference type="RefSeq" id="WP_132775839.1">
    <property type="nucleotide sequence ID" value="NZ_SMBZ01000001.1"/>
</dbReference>
<dbReference type="SUPFAM" id="SSF52540">
    <property type="entry name" value="P-loop containing nucleoside triphosphate hydrolases"/>
    <property type="match status" value="1"/>
</dbReference>
<gene>
    <name evidence="6" type="ORF">EDC17_100181</name>
</gene>
<dbReference type="Gene3D" id="1.10.1420.10">
    <property type="match status" value="1"/>
</dbReference>
<keyword evidence="3" id="KW-0238">DNA-binding</keyword>
<evidence type="ECO:0000313" key="7">
    <source>
        <dbReference type="Proteomes" id="UP000295197"/>
    </source>
</evidence>
<evidence type="ECO:0000259" key="5">
    <source>
        <dbReference type="SMART" id="SM00534"/>
    </source>
</evidence>
<evidence type="ECO:0000256" key="3">
    <source>
        <dbReference type="ARBA" id="ARBA00023125"/>
    </source>
</evidence>
<dbReference type="GO" id="GO:0140664">
    <property type="term" value="F:ATP-dependent DNA damage sensor activity"/>
    <property type="evidence" value="ECO:0007669"/>
    <property type="project" value="InterPro"/>
</dbReference>
<reference evidence="6 7" key="1">
    <citation type="submission" date="2019-03" db="EMBL/GenBank/DDBJ databases">
        <title>Genomic Encyclopedia of Type Strains, Phase IV (KMG-IV): sequencing the most valuable type-strain genomes for metagenomic binning, comparative biology and taxonomic classification.</title>
        <authorList>
            <person name="Goeker M."/>
        </authorList>
    </citation>
    <scope>NUCLEOTIDE SEQUENCE [LARGE SCALE GENOMIC DNA]</scope>
    <source>
        <strain evidence="6 7">DSM 22362</strain>
    </source>
</reference>
<evidence type="ECO:0000313" key="6">
    <source>
        <dbReference type="EMBL" id="TCV20738.1"/>
    </source>
</evidence>
<dbReference type="InterPro" id="IPR027417">
    <property type="entry name" value="P-loop_NTPase"/>
</dbReference>
<accession>A0A4R3W064</accession>